<keyword evidence="2" id="KW-1185">Reference proteome</keyword>
<sequence length="50" mass="5901">MAKNDHFFEDKKGISAVKNQLFESYQKGVIEDKDKLSNNRNIHTYNNQKN</sequence>
<gene>
    <name evidence="1" type="ORF">ACFQ4A_11395</name>
</gene>
<proteinExistence type="predicted"/>
<evidence type="ECO:0000313" key="2">
    <source>
        <dbReference type="Proteomes" id="UP001597178"/>
    </source>
</evidence>
<evidence type="ECO:0000313" key="1">
    <source>
        <dbReference type="EMBL" id="MFD1362259.1"/>
    </source>
</evidence>
<name>A0ABW3ZVJ0_9BACI</name>
<reference evidence="2" key="1">
    <citation type="journal article" date="2019" name="Int. J. Syst. Evol. Microbiol.">
        <title>The Global Catalogue of Microorganisms (GCM) 10K type strain sequencing project: providing services to taxonomists for standard genome sequencing and annotation.</title>
        <authorList>
            <consortium name="The Broad Institute Genomics Platform"/>
            <consortium name="The Broad Institute Genome Sequencing Center for Infectious Disease"/>
            <person name="Wu L."/>
            <person name="Ma J."/>
        </authorList>
    </citation>
    <scope>NUCLEOTIDE SEQUENCE [LARGE SCALE GENOMIC DNA]</scope>
    <source>
        <strain evidence="2">CCUG 54822</strain>
    </source>
</reference>
<accession>A0ABW3ZVJ0</accession>
<organism evidence="1 2">
    <name type="scientific">Lentibacillus salinarum</name>
    <dbReference type="NCBI Taxonomy" id="446820"/>
    <lineage>
        <taxon>Bacteria</taxon>
        <taxon>Bacillati</taxon>
        <taxon>Bacillota</taxon>
        <taxon>Bacilli</taxon>
        <taxon>Bacillales</taxon>
        <taxon>Bacillaceae</taxon>
        <taxon>Lentibacillus</taxon>
    </lineage>
</organism>
<comment type="caution">
    <text evidence="1">The sequence shown here is derived from an EMBL/GenBank/DDBJ whole genome shotgun (WGS) entry which is preliminary data.</text>
</comment>
<dbReference type="EMBL" id="JBHTNH010000024">
    <property type="protein sequence ID" value="MFD1362259.1"/>
    <property type="molecule type" value="Genomic_DNA"/>
</dbReference>
<protein>
    <submittedName>
        <fullName evidence="1">Uncharacterized protein</fullName>
    </submittedName>
</protein>
<dbReference type="RefSeq" id="WP_382400624.1">
    <property type="nucleotide sequence ID" value="NZ_JBHTNH010000024.1"/>
</dbReference>
<dbReference type="Proteomes" id="UP001597178">
    <property type="component" value="Unassembled WGS sequence"/>
</dbReference>